<evidence type="ECO:0000313" key="2">
    <source>
        <dbReference type="Proteomes" id="UP000003240"/>
    </source>
</evidence>
<accession>F7NI04</accession>
<dbReference type="OrthoDB" id="3712030at2"/>
<dbReference type="RefSeq" id="WP_004094646.1">
    <property type="nucleotide sequence ID" value="NZ_AFGF01000065.1"/>
</dbReference>
<protein>
    <submittedName>
        <fullName evidence="1">Uncharacterized protein</fullName>
    </submittedName>
</protein>
<dbReference type="Proteomes" id="UP000003240">
    <property type="component" value="Unassembled WGS sequence"/>
</dbReference>
<reference evidence="1 2" key="1">
    <citation type="journal article" date="2011" name="EMBO J.">
        <title>Structural diversity of bacterial flagellar motors.</title>
        <authorList>
            <person name="Chen S."/>
            <person name="Beeby M."/>
            <person name="Murphy G.E."/>
            <person name="Leadbetter J.R."/>
            <person name="Hendrixson D.R."/>
            <person name="Briegel A."/>
            <person name="Li Z."/>
            <person name="Shi J."/>
            <person name="Tocheva E.I."/>
            <person name="Muller A."/>
            <person name="Dobro M.J."/>
            <person name="Jensen G.J."/>
        </authorList>
    </citation>
    <scope>NUCLEOTIDE SEQUENCE [LARGE SCALE GENOMIC DNA]</scope>
    <source>
        <strain evidence="1 2">DSM 6540</strain>
    </source>
</reference>
<dbReference type="STRING" id="1009370.ALO_08510"/>
<dbReference type="NCBIfam" id="NF040739">
    <property type="entry name" value="ornith_OrtA"/>
    <property type="match status" value="1"/>
</dbReference>
<evidence type="ECO:0000313" key="1">
    <source>
        <dbReference type="EMBL" id="EGO64311.1"/>
    </source>
</evidence>
<keyword evidence="2" id="KW-1185">Reference proteome</keyword>
<dbReference type="InterPro" id="IPR047755">
    <property type="entry name" value="OrtA"/>
</dbReference>
<comment type="caution">
    <text evidence="1">The sequence shown here is derived from an EMBL/GenBank/DDBJ whole genome shotgun (WGS) entry which is preliminary data.</text>
</comment>
<dbReference type="AlphaFoldDB" id="F7NI04"/>
<sequence length="103" mass="11102">MLYAKQGDWVQIHTVILPAGERAPQVPAETGMVPLEMKAKGFLLEEQAAMGMAVTIRTLAGRKLQGNLVAVNPRYAVDYGVPQPELMTIGGGVRTILEGKRDA</sequence>
<dbReference type="Pfam" id="PF22010">
    <property type="entry name" value="OrtA"/>
    <property type="match status" value="1"/>
</dbReference>
<gene>
    <name evidence="1" type="ORF">ALO_08510</name>
</gene>
<proteinExistence type="predicted"/>
<dbReference type="EMBL" id="AFGF01000065">
    <property type="protein sequence ID" value="EGO64311.1"/>
    <property type="molecule type" value="Genomic_DNA"/>
</dbReference>
<dbReference type="eggNOG" id="ENOG503315M">
    <property type="taxonomic scope" value="Bacteria"/>
</dbReference>
<organism evidence="1 2">
    <name type="scientific">Acetonema longum DSM 6540</name>
    <dbReference type="NCBI Taxonomy" id="1009370"/>
    <lineage>
        <taxon>Bacteria</taxon>
        <taxon>Bacillati</taxon>
        <taxon>Bacillota</taxon>
        <taxon>Negativicutes</taxon>
        <taxon>Acetonemataceae</taxon>
        <taxon>Acetonema</taxon>
    </lineage>
</organism>
<name>F7NI04_9FIRM</name>